<proteinExistence type="predicted"/>
<comment type="caution">
    <text evidence="3">The sequence shown here is derived from an EMBL/GenBank/DDBJ whole genome shotgun (WGS) entry which is preliminary data.</text>
</comment>
<dbReference type="PANTHER" id="PTHR30204:SF0">
    <property type="entry name" value="REDOX-SENSITIVE TRANSCRIPTIONAL ACTIVATOR SOXR"/>
    <property type="match status" value="1"/>
</dbReference>
<evidence type="ECO:0000313" key="4">
    <source>
        <dbReference type="Proteomes" id="UP001206206"/>
    </source>
</evidence>
<protein>
    <submittedName>
        <fullName evidence="3">MerR family transcriptional regulator</fullName>
    </submittedName>
</protein>
<feature type="domain" description="HTH merR-type" evidence="2">
    <location>
        <begin position="7"/>
        <end position="72"/>
    </location>
</feature>
<organism evidence="3 4">
    <name type="scientific">Streptantibioticus rubrisoli</name>
    <dbReference type="NCBI Taxonomy" id="1387313"/>
    <lineage>
        <taxon>Bacteria</taxon>
        <taxon>Bacillati</taxon>
        <taxon>Actinomycetota</taxon>
        <taxon>Actinomycetes</taxon>
        <taxon>Kitasatosporales</taxon>
        <taxon>Streptomycetaceae</taxon>
        <taxon>Streptantibioticus</taxon>
    </lineage>
</organism>
<dbReference type="PANTHER" id="PTHR30204">
    <property type="entry name" value="REDOX-CYCLING DRUG-SENSING TRANSCRIPTIONAL ACTIVATOR SOXR"/>
    <property type="match status" value="1"/>
</dbReference>
<dbReference type="Pfam" id="PF13411">
    <property type="entry name" value="MerR_1"/>
    <property type="match status" value="1"/>
</dbReference>
<dbReference type="InterPro" id="IPR000551">
    <property type="entry name" value="MerR-type_HTH_dom"/>
</dbReference>
<dbReference type="Proteomes" id="UP001206206">
    <property type="component" value="Unassembled WGS sequence"/>
</dbReference>
<evidence type="ECO:0000259" key="2">
    <source>
        <dbReference type="PROSITE" id="PS50937"/>
    </source>
</evidence>
<keyword evidence="1" id="KW-0238">DNA-binding</keyword>
<dbReference type="PROSITE" id="PS50937">
    <property type="entry name" value="HTH_MERR_2"/>
    <property type="match status" value="1"/>
</dbReference>
<dbReference type="EMBL" id="JANFNH010000001">
    <property type="protein sequence ID" value="MCQ4041043.1"/>
    <property type="molecule type" value="Genomic_DNA"/>
</dbReference>
<dbReference type="InterPro" id="IPR009061">
    <property type="entry name" value="DNA-bd_dom_put_sf"/>
</dbReference>
<name>A0ABT1P9D3_9ACTN</name>
<dbReference type="InterPro" id="IPR047057">
    <property type="entry name" value="MerR_fam"/>
</dbReference>
<dbReference type="Gene3D" id="1.10.1660.10">
    <property type="match status" value="1"/>
</dbReference>
<reference evidence="3 4" key="1">
    <citation type="submission" date="2022-06" db="EMBL/GenBank/DDBJ databases">
        <title>Draft genome sequence of type strain Streptomyces rubrisoli DSM 42083.</title>
        <authorList>
            <person name="Duangmal K."/>
            <person name="Klaysubun C."/>
        </authorList>
    </citation>
    <scope>NUCLEOTIDE SEQUENCE [LARGE SCALE GENOMIC DNA]</scope>
    <source>
        <strain evidence="3 4">DSM 42083</strain>
    </source>
</reference>
<dbReference type="SUPFAM" id="SSF46955">
    <property type="entry name" value="Putative DNA-binding domain"/>
    <property type="match status" value="1"/>
</dbReference>
<sequence>MNDLTGIREVADEHGLALSTLHYWERRGLITAHRRSGQRYYDADQRYRIALIRLWQSTGLMSLDEIDTVLRGRTRATDWREAVSHRITAIDSQVEQLRTARGYLDHLLSCPRDNPAAECPELRREITGAANTVSR</sequence>
<accession>A0ABT1P9D3</accession>
<evidence type="ECO:0000313" key="3">
    <source>
        <dbReference type="EMBL" id="MCQ4041043.1"/>
    </source>
</evidence>
<evidence type="ECO:0000256" key="1">
    <source>
        <dbReference type="ARBA" id="ARBA00023125"/>
    </source>
</evidence>
<dbReference type="SMART" id="SM00422">
    <property type="entry name" value="HTH_MERR"/>
    <property type="match status" value="1"/>
</dbReference>
<gene>
    <name evidence="3" type="ORF">NON19_03135</name>
</gene>
<dbReference type="RefSeq" id="WP_255924978.1">
    <property type="nucleotide sequence ID" value="NZ_JANFNH010000001.1"/>
</dbReference>
<keyword evidence="4" id="KW-1185">Reference proteome</keyword>